<feature type="compositionally biased region" description="Polar residues" evidence="2">
    <location>
        <begin position="254"/>
        <end position="264"/>
    </location>
</feature>
<evidence type="ECO:0000256" key="2">
    <source>
        <dbReference type="SAM" id="MobiDB-lite"/>
    </source>
</evidence>
<proteinExistence type="predicted"/>
<organism evidence="3">
    <name type="scientific">Cacopsylla melanoneura</name>
    <dbReference type="NCBI Taxonomy" id="428564"/>
    <lineage>
        <taxon>Eukaryota</taxon>
        <taxon>Metazoa</taxon>
        <taxon>Ecdysozoa</taxon>
        <taxon>Arthropoda</taxon>
        <taxon>Hexapoda</taxon>
        <taxon>Insecta</taxon>
        <taxon>Pterygota</taxon>
        <taxon>Neoptera</taxon>
        <taxon>Paraneoptera</taxon>
        <taxon>Hemiptera</taxon>
        <taxon>Sternorrhyncha</taxon>
        <taxon>Psylloidea</taxon>
        <taxon>Psyllidae</taxon>
        <taxon>Psyllinae</taxon>
        <taxon>Cacopsylla</taxon>
    </lineage>
</organism>
<dbReference type="EMBL" id="HBUF01588275">
    <property type="protein sequence ID" value="CAG6772496.1"/>
    <property type="molecule type" value="Transcribed_RNA"/>
</dbReference>
<dbReference type="InterPro" id="IPR036514">
    <property type="entry name" value="SGNH_hydro_sf"/>
</dbReference>
<feature type="region of interest" description="Disordered" evidence="2">
    <location>
        <begin position="54"/>
        <end position="97"/>
    </location>
</feature>
<feature type="coiled-coil region" evidence="1">
    <location>
        <begin position="178"/>
        <end position="226"/>
    </location>
</feature>
<evidence type="ECO:0000313" key="3">
    <source>
        <dbReference type="EMBL" id="CAG6772496.1"/>
    </source>
</evidence>
<sequence length="491" mass="55604">MDFKLIATRTKKIIKFQNHIFRFRSTSSTRDQSTLWECAVDNCPAHVKLNKDNSKIIKSNDKHKHSNSGPGGEHRRSDAASTSDSSQNSSPSLSRMNSLNETSVPVAKQADPNNSTETVVAASTFDSENLLPDNQSILSMGTPATDISTNTFNGNNSTSIFSATPLVRDQTKDLRFQIHSLTQEIINKQIQIDNLNEKAEQDREELERIKNKAEFDEAELKRLRFKSEEDDKIIKEMIESIRTLEGLPDKKNSNTKLKNGPTTTKQKKMSSEKCQTVISPRCAIPPRAPREVQFSNTNKSISTPTTEARTTRLVVFGDSHVRNLKNHLEKELPGSYQIHTHFKPGGTFQAIANSISSNDLKYEKVFVMAGTNDVCHSSWTEIENAVIEISTMFKDRTVFLVVVPQRGENCIMNKYVNIFNKNLKLLARRLCNVECIEINHIFDYQDFCGDKLHLNRGGKIKLCRRISLYAQGKSKRQEISKNTTHDETHRV</sequence>
<dbReference type="SUPFAM" id="SSF52266">
    <property type="entry name" value="SGNH hydrolase"/>
    <property type="match status" value="1"/>
</dbReference>
<dbReference type="Gene3D" id="2.20.25.240">
    <property type="match status" value="1"/>
</dbReference>
<feature type="compositionally biased region" description="Low complexity" evidence="2">
    <location>
        <begin position="79"/>
        <end position="97"/>
    </location>
</feature>
<accession>A0A8D9F086</accession>
<dbReference type="AlphaFoldDB" id="A0A8D9F086"/>
<keyword evidence="1" id="KW-0175">Coiled coil</keyword>
<name>A0A8D9F086_9HEMI</name>
<evidence type="ECO:0000256" key="1">
    <source>
        <dbReference type="SAM" id="Coils"/>
    </source>
</evidence>
<dbReference type="Gene3D" id="3.40.50.1110">
    <property type="entry name" value="SGNH hydrolase"/>
    <property type="match status" value="1"/>
</dbReference>
<reference evidence="3" key="1">
    <citation type="submission" date="2021-05" db="EMBL/GenBank/DDBJ databases">
        <authorList>
            <person name="Alioto T."/>
            <person name="Alioto T."/>
            <person name="Gomez Garrido J."/>
        </authorList>
    </citation>
    <scope>NUCLEOTIDE SEQUENCE</scope>
</reference>
<protein>
    <submittedName>
        <fullName evidence="3">Uncharacterized protein</fullName>
    </submittedName>
</protein>
<feature type="region of interest" description="Disordered" evidence="2">
    <location>
        <begin position="247"/>
        <end position="272"/>
    </location>
</feature>